<dbReference type="InterPro" id="IPR036909">
    <property type="entry name" value="Cyt_c-like_dom_sf"/>
</dbReference>
<dbReference type="RefSeq" id="WP_004093220.1">
    <property type="nucleotide sequence ID" value="NZ_AFGF01000033.1"/>
</dbReference>
<protein>
    <recommendedName>
        <fullName evidence="6">Cytochrome c domain-containing protein</fullName>
    </recommendedName>
</protein>
<name>F7NFS4_9FIRM</name>
<feature type="non-terminal residue" evidence="7">
    <location>
        <position position="1"/>
    </location>
</feature>
<evidence type="ECO:0000313" key="7">
    <source>
        <dbReference type="EMBL" id="EGO65101.1"/>
    </source>
</evidence>
<keyword evidence="5" id="KW-0472">Membrane</keyword>
<feature type="domain" description="Cytochrome c" evidence="6">
    <location>
        <begin position="40"/>
        <end position="120"/>
    </location>
</feature>
<dbReference type="SUPFAM" id="SSF46626">
    <property type="entry name" value="Cytochrome c"/>
    <property type="match status" value="1"/>
</dbReference>
<evidence type="ECO:0000256" key="3">
    <source>
        <dbReference type="ARBA" id="ARBA00023004"/>
    </source>
</evidence>
<dbReference type="GO" id="GO:0046872">
    <property type="term" value="F:metal ion binding"/>
    <property type="evidence" value="ECO:0007669"/>
    <property type="project" value="UniProtKB-KW"/>
</dbReference>
<dbReference type="EMBL" id="AFGF01000033">
    <property type="protein sequence ID" value="EGO65101.1"/>
    <property type="molecule type" value="Genomic_DNA"/>
</dbReference>
<dbReference type="OrthoDB" id="9809720at2"/>
<dbReference type="STRING" id="1009370.ALO_04528"/>
<evidence type="ECO:0000256" key="5">
    <source>
        <dbReference type="SAM" id="Phobius"/>
    </source>
</evidence>
<keyword evidence="8" id="KW-1185">Reference proteome</keyword>
<dbReference type="Proteomes" id="UP000003240">
    <property type="component" value="Unassembled WGS sequence"/>
</dbReference>
<dbReference type="AlphaFoldDB" id="F7NFS4"/>
<gene>
    <name evidence="7" type="ORF">ALO_04528</name>
</gene>
<keyword evidence="2 4" id="KW-0479">Metal-binding</keyword>
<sequence>GIAMTKFYGFFSLLLLIIGLFAFLVYHSILISSSQHPIPADAIAGKTVFQKKACIECHTIFGNGGYMGGDLTKIYGQKGEEAITRYLTDPPFLSGAKSMRHDRLNPTEAEAMAAYLRFLNSIDTAGWPPHNVKNTPVGGK</sequence>
<dbReference type="InterPro" id="IPR009056">
    <property type="entry name" value="Cyt_c-like_dom"/>
</dbReference>
<dbReference type="GO" id="GO:0020037">
    <property type="term" value="F:heme binding"/>
    <property type="evidence" value="ECO:0007669"/>
    <property type="project" value="InterPro"/>
</dbReference>
<keyword evidence="1 4" id="KW-0349">Heme</keyword>
<dbReference type="Gene3D" id="1.10.760.10">
    <property type="entry name" value="Cytochrome c-like domain"/>
    <property type="match status" value="1"/>
</dbReference>
<keyword evidence="5" id="KW-0812">Transmembrane</keyword>
<dbReference type="Pfam" id="PF00034">
    <property type="entry name" value="Cytochrom_C"/>
    <property type="match status" value="1"/>
</dbReference>
<keyword evidence="3 4" id="KW-0408">Iron</keyword>
<organism evidence="7 8">
    <name type="scientific">Acetonema longum DSM 6540</name>
    <dbReference type="NCBI Taxonomy" id="1009370"/>
    <lineage>
        <taxon>Bacteria</taxon>
        <taxon>Bacillati</taxon>
        <taxon>Bacillota</taxon>
        <taxon>Negativicutes</taxon>
        <taxon>Acetonemataceae</taxon>
        <taxon>Acetonema</taxon>
    </lineage>
</organism>
<reference evidence="7 8" key="1">
    <citation type="journal article" date="2011" name="EMBO J.">
        <title>Structural diversity of bacterial flagellar motors.</title>
        <authorList>
            <person name="Chen S."/>
            <person name="Beeby M."/>
            <person name="Murphy G.E."/>
            <person name="Leadbetter J.R."/>
            <person name="Hendrixson D.R."/>
            <person name="Briegel A."/>
            <person name="Li Z."/>
            <person name="Shi J."/>
            <person name="Tocheva E.I."/>
            <person name="Muller A."/>
            <person name="Dobro M.J."/>
            <person name="Jensen G.J."/>
        </authorList>
    </citation>
    <scope>NUCLEOTIDE SEQUENCE [LARGE SCALE GENOMIC DNA]</scope>
    <source>
        <strain evidence="7 8">DSM 6540</strain>
    </source>
</reference>
<feature type="transmembrane region" description="Helical" evidence="5">
    <location>
        <begin position="7"/>
        <end position="29"/>
    </location>
</feature>
<dbReference type="eggNOG" id="COG2010">
    <property type="taxonomic scope" value="Bacteria"/>
</dbReference>
<accession>F7NFS4</accession>
<evidence type="ECO:0000313" key="8">
    <source>
        <dbReference type="Proteomes" id="UP000003240"/>
    </source>
</evidence>
<evidence type="ECO:0000256" key="4">
    <source>
        <dbReference type="PROSITE-ProRule" id="PRU00433"/>
    </source>
</evidence>
<evidence type="ECO:0000259" key="6">
    <source>
        <dbReference type="PROSITE" id="PS51007"/>
    </source>
</evidence>
<evidence type="ECO:0000256" key="1">
    <source>
        <dbReference type="ARBA" id="ARBA00022617"/>
    </source>
</evidence>
<dbReference type="PROSITE" id="PS51007">
    <property type="entry name" value="CYTC"/>
    <property type="match status" value="1"/>
</dbReference>
<evidence type="ECO:0000256" key="2">
    <source>
        <dbReference type="ARBA" id="ARBA00022723"/>
    </source>
</evidence>
<keyword evidence="5" id="KW-1133">Transmembrane helix</keyword>
<proteinExistence type="predicted"/>
<comment type="caution">
    <text evidence="7">The sequence shown here is derived from an EMBL/GenBank/DDBJ whole genome shotgun (WGS) entry which is preliminary data.</text>
</comment>
<dbReference type="GO" id="GO:0009055">
    <property type="term" value="F:electron transfer activity"/>
    <property type="evidence" value="ECO:0007669"/>
    <property type="project" value="InterPro"/>
</dbReference>